<comment type="caution">
    <text evidence="1">The sequence shown here is derived from an EMBL/GenBank/DDBJ whole genome shotgun (WGS) entry which is preliminary data.</text>
</comment>
<gene>
    <name evidence="1" type="ORF">PI23P_06495</name>
</gene>
<evidence type="ECO:0000313" key="1">
    <source>
        <dbReference type="EMBL" id="EAR12251.1"/>
    </source>
</evidence>
<dbReference type="EMBL" id="AAOG01000002">
    <property type="protein sequence ID" value="EAR12251.1"/>
    <property type="molecule type" value="Genomic_DNA"/>
</dbReference>
<dbReference type="Proteomes" id="UP000003053">
    <property type="component" value="Unassembled WGS sequence"/>
</dbReference>
<proteinExistence type="predicted"/>
<dbReference type="HOGENOM" id="CLU_3219969_0_0_10"/>
<evidence type="ECO:0000313" key="2">
    <source>
        <dbReference type="Proteomes" id="UP000003053"/>
    </source>
</evidence>
<organism evidence="1 2">
    <name type="scientific">Polaribacter irgensii 23-P</name>
    <dbReference type="NCBI Taxonomy" id="313594"/>
    <lineage>
        <taxon>Bacteria</taxon>
        <taxon>Pseudomonadati</taxon>
        <taxon>Bacteroidota</taxon>
        <taxon>Flavobacteriia</taxon>
        <taxon>Flavobacteriales</taxon>
        <taxon>Flavobacteriaceae</taxon>
    </lineage>
</organism>
<name>A4BYK8_9FLAO</name>
<protein>
    <submittedName>
        <fullName evidence="1">Uncharacterized protein</fullName>
    </submittedName>
</protein>
<reference evidence="1 2" key="1">
    <citation type="submission" date="2006-02" db="EMBL/GenBank/DDBJ databases">
        <authorList>
            <person name="Murray A."/>
            <person name="Staley J."/>
            <person name="Ferriera S."/>
            <person name="Johnson J."/>
            <person name="Kravitz S."/>
            <person name="Halpern A."/>
            <person name="Remington K."/>
            <person name="Beeson K."/>
            <person name="Tran B."/>
            <person name="Rogers Y.-H."/>
            <person name="Friedman R."/>
            <person name="Venter J.C."/>
        </authorList>
    </citation>
    <scope>NUCLEOTIDE SEQUENCE [LARGE SCALE GENOMIC DNA]</scope>
    <source>
        <strain evidence="1 2">23-P</strain>
    </source>
</reference>
<sequence length="44" mass="4776">MIFKTCVVCAGAAFIAKGFSVEIFLFAASKITKVSTYSLLEIKK</sequence>
<keyword evidence="2" id="KW-1185">Reference proteome</keyword>
<dbReference type="STRING" id="313594.PI23P_06495"/>
<accession>A4BYK8</accession>
<dbReference type="AlphaFoldDB" id="A4BYK8"/>